<evidence type="ECO:0000313" key="3">
    <source>
        <dbReference type="Proteomes" id="UP000006380"/>
    </source>
</evidence>
<keyword evidence="3" id="KW-1185">Reference proteome</keyword>
<dbReference type="RefSeq" id="WP_011991797.1">
    <property type="nucleotide sequence ID" value="NC_009715.2"/>
</dbReference>
<organism evidence="2 3">
    <name type="scientific">Campylobacter curvus (strain 525.92)</name>
    <dbReference type="NCBI Taxonomy" id="360105"/>
    <lineage>
        <taxon>Bacteria</taxon>
        <taxon>Pseudomonadati</taxon>
        <taxon>Campylobacterota</taxon>
        <taxon>Epsilonproteobacteria</taxon>
        <taxon>Campylobacterales</taxon>
        <taxon>Campylobacteraceae</taxon>
        <taxon>Campylobacter</taxon>
    </lineage>
</organism>
<name>A7GWH5_CAMC5</name>
<dbReference type="OrthoDB" id="5360967at2"/>
<dbReference type="EMBL" id="CP000767">
    <property type="protein sequence ID" value="EAU01141.1"/>
    <property type="molecule type" value="Genomic_DNA"/>
</dbReference>
<dbReference type="Proteomes" id="UP000006380">
    <property type="component" value="Chromosome"/>
</dbReference>
<feature type="transmembrane region" description="Helical" evidence="1">
    <location>
        <begin position="71"/>
        <end position="88"/>
    </location>
</feature>
<gene>
    <name evidence="2" type="ORF">CCV52592_0895</name>
</gene>
<proteinExistence type="predicted"/>
<evidence type="ECO:0000313" key="2">
    <source>
        <dbReference type="EMBL" id="EAU01141.1"/>
    </source>
</evidence>
<keyword evidence="1" id="KW-0472">Membrane</keyword>
<dbReference type="STRING" id="360105.CCV52592_0895"/>
<accession>A7GWH5</accession>
<protein>
    <submittedName>
        <fullName evidence="2">Membrane protein</fullName>
    </submittedName>
</protein>
<sequence length="146" mass="16976">MKFLNAFFIGILFVLAPVFTLFVGLKNNYFAHYGVNEYFNAIFVDNVPFLWLVPLYFIFGYAMFYGPFRKIFRGFYALLLLACALSWYPKFGLLLGEKIFMSEPYEKDISVVKDGTHILNGRDVYVGRDKIYFLLDGSDKVIKIPK</sequence>
<keyword evidence="1" id="KW-1133">Transmembrane helix</keyword>
<dbReference type="AlphaFoldDB" id="A7GWH5"/>
<evidence type="ECO:0000256" key="1">
    <source>
        <dbReference type="SAM" id="Phobius"/>
    </source>
</evidence>
<feature type="transmembrane region" description="Helical" evidence="1">
    <location>
        <begin position="37"/>
        <end position="59"/>
    </location>
</feature>
<keyword evidence="1" id="KW-0812">Transmembrane</keyword>
<dbReference type="HOGENOM" id="CLU_1773956_0_0_7"/>
<dbReference type="KEGG" id="ccv:CCV52592_0895"/>
<feature type="transmembrane region" description="Helical" evidence="1">
    <location>
        <begin position="6"/>
        <end position="25"/>
    </location>
</feature>
<reference evidence="2" key="1">
    <citation type="submission" date="2016-07" db="EMBL/GenBank/DDBJ databases">
        <title>Comparative genomics of the Campylobacter concisus group.</title>
        <authorList>
            <person name="Miller W.G."/>
            <person name="Yee E."/>
            <person name="Chapman M.H."/>
            <person name="Huynh S."/>
            <person name="Bono J.L."/>
            <person name="On S.L.W."/>
            <person name="StLeger J."/>
            <person name="Foster G."/>
            <person name="Parker C.T."/>
        </authorList>
    </citation>
    <scope>NUCLEOTIDE SEQUENCE</scope>
    <source>
        <strain evidence="2">525.92</strain>
    </source>
</reference>